<sequence>MLTTIINMTFETFQELAEAAEGYLEYDHGTDAFPKLANAGMGCMSHEAFICETELNIEFRKLARAATAYLEIGRPFVPMDCSRHRVWPQALQKVYQHMGLPPIDYTEFMLLAAAAEGHMAYEVPPYFPGFLQLPPELRGEIMHQYFLAESEASRLSQHRHRDGWGNPCCMWEYPDSLVACDNQDPNTFPDPKTARCPEGWLPDLAFTSKQMLGEVVVEMLRNTKRVELKYIYDHPDFKIATWFRKFLLAIPDGDGVCAVKHLNFPHMHWFNHQNIAPTLSNPSVELMVACSNLRKVDMTFHYSKVSTWDINSGLQVPCTPGQILDHFQLRPILECQSLRQVYLDGIYAKPSRGGEPSDLDALVDLGKWIVKGFLVEQQRKIEVELHRRWGAWDGRLPGVLVLLSVEEEEEAKKHGTLQNGRS</sequence>
<name>A0A9W8YB44_9PLEO</name>
<keyword evidence="2" id="KW-1185">Reference proteome</keyword>
<dbReference type="OrthoDB" id="3694387at2759"/>
<protein>
    <submittedName>
        <fullName evidence="1">Uncharacterized protein</fullName>
    </submittedName>
</protein>
<comment type="caution">
    <text evidence="1">The sequence shown here is derived from an EMBL/GenBank/DDBJ whole genome shotgun (WGS) entry which is preliminary data.</text>
</comment>
<dbReference type="EMBL" id="JAPEUY010000006">
    <property type="protein sequence ID" value="KAJ4372274.1"/>
    <property type="molecule type" value="Genomic_DNA"/>
</dbReference>
<dbReference type="AlphaFoldDB" id="A0A9W8YB44"/>
<evidence type="ECO:0000313" key="1">
    <source>
        <dbReference type="EMBL" id="KAJ4372274.1"/>
    </source>
</evidence>
<evidence type="ECO:0000313" key="2">
    <source>
        <dbReference type="Proteomes" id="UP001140560"/>
    </source>
</evidence>
<dbReference type="Proteomes" id="UP001140560">
    <property type="component" value="Unassembled WGS sequence"/>
</dbReference>
<accession>A0A9W8YB44</accession>
<proteinExistence type="predicted"/>
<gene>
    <name evidence="1" type="ORF">N0V83_004048</name>
</gene>
<reference evidence="1" key="1">
    <citation type="submission" date="2022-10" db="EMBL/GenBank/DDBJ databases">
        <title>Tapping the CABI collections for fungal endophytes: first genome assemblies for Collariella, Neodidymelliopsis, Ascochyta clinopodiicola, Didymella pomorum, Didymosphaeria variabile, Neocosmospora piperis and Neocucurbitaria cava.</title>
        <authorList>
            <person name="Hill R."/>
        </authorList>
    </citation>
    <scope>NUCLEOTIDE SEQUENCE</scope>
    <source>
        <strain evidence="1">IMI 356814</strain>
    </source>
</reference>
<organism evidence="1 2">
    <name type="scientific">Neocucurbitaria cava</name>
    <dbReference type="NCBI Taxonomy" id="798079"/>
    <lineage>
        <taxon>Eukaryota</taxon>
        <taxon>Fungi</taxon>
        <taxon>Dikarya</taxon>
        <taxon>Ascomycota</taxon>
        <taxon>Pezizomycotina</taxon>
        <taxon>Dothideomycetes</taxon>
        <taxon>Pleosporomycetidae</taxon>
        <taxon>Pleosporales</taxon>
        <taxon>Pleosporineae</taxon>
        <taxon>Cucurbitariaceae</taxon>
        <taxon>Neocucurbitaria</taxon>
    </lineage>
</organism>